<keyword evidence="5 7" id="KW-0472">Membrane</keyword>
<dbReference type="PROSITE" id="PS50850">
    <property type="entry name" value="MFS"/>
    <property type="match status" value="1"/>
</dbReference>
<feature type="transmembrane region" description="Helical" evidence="7">
    <location>
        <begin position="436"/>
        <end position="457"/>
    </location>
</feature>
<feature type="compositionally biased region" description="Gly residues" evidence="6">
    <location>
        <begin position="340"/>
        <end position="359"/>
    </location>
</feature>
<dbReference type="InterPro" id="IPR044770">
    <property type="entry name" value="MFS_spinster-like"/>
</dbReference>
<dbReference type="GO" id="GO:0022857">
    <property type="term" value="F:transmembrane transporter activity"/>
    <property type="evidence" value="ECO:0007669"/>
    <property type="project" value="InterPro"/>
</dbReference>
<evidence type="ECO:0000313" key="10">
    <source>
        <dbReference type="Proteomes" id="UP000252914"/>
    </source>
</evidence>
<feature type="transmembrane region" description="Helical" evidence="7">
    <location>
        <begin position="395"/>
        <end position="416"/>
    </location>
</feature>
<organism evidence="9 10">
    <name type="scientific">Streptomyces diacarni</name>
    <dbReference type="NCBI Taxonomy" id="2800381"/>
    <lineage>
        <taxon>Bacteria</taxon>
        <taxon>Bacillati</taxon>
        <taxon>Actinomycetota</taxon>
        <taxon>Actinomycetes</taxon>
        <taxon>Kitasatosporales</taxon>
        <taxon>Streptomycetaceae</taxon>
        <taxon>Streptomyces</taxon>
    </lineage>
</organism>
<evidence type="ECO:0000256" key="4">
    <source>
        <dbReference type="ARBA" id="ARBA00022989"/>
    </source>
</evidence>
<feature type="transmembrane region" description="Helical" evidence="7">
    <location>
        <begin position="201"/>
        <end position="224"/>
    </location>
</feature>
<feature type="transmembrane region" description="Helical" evidence="7">
    <location>
        <begin position="127"/>
        <end position="145"/>
    </location>
</feature>
<evidence type="ECO:0000256" key="7">
    <source>
        <dbReference type="SAM" id="Phobius"/>
    </source>
</evidence>
<dbReference type="Pfam" id="PF07690">
    <property type="entry name" value="MFS_1"/>
    <property type="match status" value="1"/>
</dbReference>
<evidence type="ECO:0000259" key="8">
    <source>
        <dbReference type="PROSITE" id="PS50850"/>
    </source>
</evidence>
<feature type="compositionally biased region" description="Basic and acidic residues" evidence="6">
    <location>
        <begin position="312"/>
        <end position="337"/>
    </location>
</feature>
<dbReference type="Gene3D" id="1.20.1250.20">
    <property type="entry name" value="MFS general substrate transporter like domains"/>
    <property type="match status" value="1"/>
</dbReference>
<reference evidence="9 10" key="1">
    <citation type="submission" date="2018-06" db="EMBL/GenBank/DDBJ databases">
        <title>Streptomyces reniochalinae sp. nov. and Streptomyces diacarnus sp. nov. from marine sponges.</title>
        <authorList>
            <person name="Li L."/>
        </authorList>
    </citation>
    <scope>NUCLEOTIDE SEQUENCE [LARGE SCALE GENOMIC DNA]</scope>
    <source>
        <strain evidence="9 10">LHW51701</strain>
    </source>
</reference>
<evidence type="ECO:0000256" key="6">
    <source>
        <dbReference type="SAM" id="MobiDB-lite"/>
    </source>
</evidence>
<evidence type="ECO:0000256" key="3">
    <source>
        <dbReference type="ARBA" id="ARBA00022692"/>
    </source>
</evidence>
<evidence type="ECO:0000256" key="5">
    <source>
        <dbReference type="ARBA" id="ARBA00023136"/>
    </source>
</evidence>
<dbReference type="AlphaFoldDB" id="A0A367F9R9"/>
<feature type="transmembrane region" description="Helical" evidence="7">
    <location>
        <begin position="259"/>
        <end position="284"/>
    </location>
</feature>
<feature type="transmembrane region" description="Helical" evidence="7">
    <location>
        <begin position="165"/>
        <end position="189"/>
    </location>
</feature>
<protein>
    <submittedName>
        <fullName evidence="9">MFS transporter</fullName>
    </submittedName>
</protein>
<keyword evidence="10" id="KW-1185">Reference proteome</keyword>
<accession>A0A367F9R9</accession>
<dbReference type="InterPro" id="IPR011701">
    <property type="entry name" value="MFS"/>
</dbReference>
<keyword evidence="3 7" id="KW-0812">Transmembrane</keyword>
<feature type="region of interest" description="Disordered" evidence="6">
    <location>
        <begin position="65"/>
        <end position="115"/>
    </location>
</feature>
<comment type="subcellular location">
    <subcellularLocation>
        <location evidence="1">Cell membrane</location>
        <topology evidence="1">Multi-pass membrane protein</topology>
    </subcellularLocation>
</comment>
<dbReference type="InterPro" id="IPR036259">
    <property type="entry name" value="MFS_trans_sf"/>
</dbReference>
<dbReference type="SUPFAM" id="SSF103473">
    <property type="entry name" value="MFS general substrate transporter"/>
    <property type="match status" value="1"/>
</dbReference>
<evidence type="ECO:0000256" key="1">
    <source>
        <dbReference type="ARBA" id="ARBA00004651"/>
    </source>
</evidence>
<proteinExistence type="predicted"/>
<feature type="compositionally biased region" description="Basic residues" evidence="6">
    <location>
        <begin position="90"/>
        <end position="101"/>
    </location>
</feature>
<keyword evidence="2" id="KW-0813">Transport</keyword>
<dbReference type="GO" id="GO:0005886">
    <property type="term" value="C:plasma membrane"/>
    <property type="evidence" value="ECO:0007669"/>
    <property type="project" value="UniProtKB-SubCell"/>
</dbReference>
<evidence type="ECO:0000256" key="2">
    <source>
        <dbReference type="ARBA" id="ARBA00022448"/>
    </source>
</evidence>
<feature type="transmembrane region" description="Helical" evidence="7">
    <location>
        <begin position="290"/>
        <end position="308"/>
    </location>
</feature>
<dbReference type="PANTHER" id="PTHR23505">
    <property type="entry name" value="SPINSTER"/>
    <property type="match status" value="1"/>
</dbReference>
<feature type="transmembrane region" description="Helical" evidence="7">
    <location>
        <begin position="469"/>
        <end position="491"/>
    </location>
</feature>
<feature type="transmembrane region" description="Helical" evidence="7">
    <location>
        <begin position="568"/>
        <end position="588"/>
    </location>
</feature>
<gene>
    <name evidence="9" type="ORF">DTL70_06315</name>
</gene>
<comment type="caution">
    <text evidence="9">The sequence shown here is derived from an EMBL/GenBank/DDBJ whole genome shotgun (WGS) entry which is preliminary data.</text>
</comment>
<dbReference type="Proteomes" id="UP000252914">
    <property type="component" value="Unassembled WGS sequence"/>
</dbReference>
<feature type="region of interest" description="Disordered" evidence="6">
    <location>
        <begin position="312"/>
        <end position="368"/>
    </location>
</feature>
<evidence type="ECO:0000313" key="9">
    <source>
        <dbReference type="EMBL" id="RCG26669.1"/>
    </source>
</evidence>
<dbReference type="PANTHER" id="PTHR23505:SF79">
    <property type="entry name" value="PROTEIN SPINSTER"/>
    <property type="match status" value="1"/>
</dbReference>
<sequence>MTIHCSNPAWWTGSSAATTISSGTIETKPSMPNAIALRMSSKSVPCCHRRPPRDCSTRCFQVGHRPNTPAPPSTARHYPNEKAGPTASHAARRHATARRFGKAPSGGIGRNVPFTPRGLRRRTERLFGGRAAARTVLTMGSVLALDGADKGTVSAMAGPLGDAFGIGYAAIGLLVSVVAFVGAAFTVPFGLLTDRVSRTRLLALTATLWGLAMIMAGAAMSYLWLLVSRAVLGAVTASSGPAVNSLVGDYFPARQRARMLGFVVGGELLGTALGFTVSGVVGSALGWRYAFWWLTLPTAALVWALVRLPEPPRGEQKDLRSPEADPSERGGADEDARAGTGSGSGAGAEAEGQGGGSEQGGREGRTRARVGAEPDARFVLHTDPRSLPPWRALVYVLRIPTNFVLIVASALGYFFFSGLRAFATVFTTDQYGVSTSVASSLVLVVGAGGVCGVLLGGRAADRLLERGRVEARVLVPTVCLLAVPLLVAPALHTTSLAVALPLLLCGTAFLGAVNPPLDAARLDIMPHMLWGTAEGARTVLRTLSEAMAPTLLGYLADHVFTGGHALEYTLFLSLVPLLAAALIGALSLRTYPRDVATAAASAANLRTSGRPA</sequence>
<dbReference type="InterPro" id="IPR020846">
    <property type="entry name" value="MFS_dom"/>
</dbReference>
<dbReference type="EMBL" id="QOIN01000033">
    <property type="protein sequence ID" value="RCG26669.1"/>
    <property type="molecule type" value="Genomic_DNA"/>
</dbReference>
<keyword evidence="4 7" id="KW-1133">Transmembrane helix</keyword>
<feature type="domain" description="Major facilitator superfamily (MFS) profile" evidence="8">
    <location>
        <begin position="135"/>
        <end position="593"/>
    </location>
</feature>
<name>A0A367F9R9_9ACTN</name>
<feature type="transmembrane region" description="Helical" evidence="7">
    <location>
        <begin position="230"/>
        <end position="247"/>
    </location>
</feature>